<dbReference type="EMBL" id="PUWT01000105">
    <property type="protein sequence ID" value="PQQ22353.1"/>
    <property type="molecule type" value="Genomic_DNA"/>
</dbReference>
<proteinExistence type="predicted"/>
<organism evidence="1 2">
    <name type="scientific">Photorhabdus hindustanensis</name>
    <dbReference type="NCBI Taxonomy" id="2918802"/>
    <lineage>
        <taxon>Bacteria</taxon>
        <taxon>Pseudomonadati</taxon>
        <taxon>Pseudomonadota</taxon>
        <taxon>Gammaproteobacteria</taxon>
        <taxon>Enterobacterales</taxon>
        <taxon>Morganellaceae</taxon>
        <taxon>Photorhabdus</taxon>
    </lineage>
</organism>
<gene>
    <name evidence="1" type="ORF">C6H66_23905</name>
</gene>
<dbReference type="Proteomes" id="UP000239550">
    <property type="component" value="Unassembled WGS sequence"/>
</dbReference>
<evidence type="ECO:0000313" key="1">
    <source>
        <dbReference type="EMBL" id="PQQ22353.1"/>
    </source>
</evidence>
<name>A0A2S8PU82_9GAMM</name>
<keyword evidence="2" id="KW-1185">Reference proteome</keyword>
<protein>
    <submittedName>
        <fullName evidence="1">Uncharacterized protein</fullName>
    </submittedName>
</protein>
<comment type="caution">
    <text evidence="1">The sequence shown here is derived from an EMBL/GenBank/DDBJ whole genome shotgun (WGS) entry which is preliminary data.</text>
</comment>
<accession>A0A2S8PU82</accession>
<reference evidence="1 2" key="1">
    <citation type="submission" date="2018-02" db="EMBL/GenBank/DDBJ databases">
        <title>Five New Genomes of Indian Photorhabdus Isolates TSA.</title>
        <authorList>
            <person name="Dubay B."/>
            <person name="Somvanshi V.S."/>
        </authorList>
    </citation>
    <scope>NUCLEOTIDE SEQUENCE [LARGE SCALE GENOMIC DNA]</scope>
    <source>
        <strain evidence="1 2">H1</strain>
    </source>
</reference>
<evidence type="ECO:0000313" key="2">
    <source>
        <dbReference type="Proteomes" id="UP000239550"/>
    </source>
</evidence>
<dbReference type="AlphaFoldDB" id="A0A2S8PU82"/>
<sequence length="78" mass="8747">MNEVSMFNDSDHKIPTPLTVEEIEKFFNAIQYQLEDARTSLDAAKRGDPSLWYVLECFNVIAELADAALAGNAIKDIK</sequence>